<feature type="non-terminal residue" evidence="2">
    <location>
        <position position="1"/>
    </location>
</feature>
<keyword evidence="3" id="KW-1185">Reference proteome</keyword>
<organism evidence="2 3">
    <name type="scientific">Reticulomyxa filosa</name>
    <dbReference type="NCBI Taxonomy" id="46433"/>
    <lineage>
        <taxon>Eukaryota</taxon>
        <taxon>Sar</taxon>
        <taxon>Rhizaria</taxon>
        <taxon>Retaria</taxon>
        <taxon>Foraminifera</taxon>
        <taxon>Monothalamids</taxon>
        <taxon>Reticulomyxidae</taxon>
        <taxon>Reticulomyxa</taxon>
    </lineage>
</organism>
<dbReference type="OrthoDB" id="10051587at2759"/>
<sequence length="284" mass="33786">PTKIGGYTRLSQKEYTYAKTRCDEVMTNVLQKMEANELVRIQTVGDCLRKWVVSPITFDNNLQIFIEEVRSKCQSVSKSTDAAQRNSDVTRSTIHLSNNVSINIEYYNQIQKTKHKILFQHCECKYMKGKLGKAQIDQLKVICPRQMQTDEHIILCDFKGQIKSLNEQLYKNCTFKEYCWFKLFGLLNKFISMNNIINDIAAKRRLNEEFNRRIDILFFIFFYVFKINKKSYNEKLLYFDVFRFKEFNIHKLIVTTIDYFQIFFAVIPFISVFDHLKKPSNKKN</sequence>
<evidence type="ECO:0000256" key="1">
    <source>
        <dbReference type="SAM" id="Phobius"/>
    </source>
</evidence>
<proteinExistence type="predicted"/>
<evidence type="ECO:0000313" key="2">
    <source>
        <dbReference type="EMBL" id="ETO36713.1"/>
    </source>
</evidence>
<dbReference type="Proteomes" id="UP000023152">
    <property type="component" value="Unassembled WGS sequence"/>
</dbReference>
<keyword evidence="1" id="KW-0472">Membrane</keyword>
<evidence type="ECO:0000313" key="3">
    <source>
        <dbReference type="Proteomes" id="UP000023152"/>
    </source>
</evidence>
<comment type="caution">
    <text evidence="2">The sequence shown here is derived from an EMBL/GenBank/DDBJ whole genome shotgun (WGS) entry which is preliminary data.</text>
</comment>
<feature type="transmembrane region" description="Helical" evidence="1">
    <location>
        <begin position="252"/>
        <end position="273"/>
    </location>
</feature>
<dbReference type="EMBL" id="ASPP01000362">
    <property type="protein sequence ID" value="ETO36713.1"/>
    <property type="molecule type" value="Genomic_DNA"/>
</dbReference>
<reference evidence="2 3" key="1">
    <citation type="journal article" date="2013" name="Curr. Biol.">
        <title>The Genome of the Foraminiferan Reticulomyxa filosa.</title>
        <authorList>
            <person name="Glockner G."/>
            <person name="Hulsmann N."/>
            <person name="Schleicher M."/>
            <person name="Noegel A.A."/>
            <person name="Eichinger L."/>
            <person name="Gallinger C."/>
            <person name="Pawlowski J."/>
            <person name="Sierra R."/>
            <person name="Euteneuer U."/>
            <person name="Pillet L."/>
            <person name="Moustafa A."/>
            <person name="Platzer M."/>
            <person name="Groth M."/>
            <person name="Szafranski K."/>
            <person name="Schliwa M."/>
        </authorList>
    </citation>
    <scope>NUCLEOTIDE SEQUENCE [LARGE SCALE GENOMIC DNA]</scope>
</reference>
<dbReference type="AlphaFoldDB" id="X6PF30"/>
<protein>
    <submittedName>
        <fullName evidence="2">Uncharacterized protein</fullName>
    </submittedName>
</protein>
<name>X6PF30_RETFI</name>
<gene>
    <name evidence="2" type="ORF">RFI_00349</name>
</gene>
<keyword evidence="1" id="KW-1133">Transmembrane helix</keyword>
<accession>X6PF30</accession>
<keyword evidence="1" id="KW-0812">Transmembrane</keyword>